<evidence type="ECO:0000256" key="8">
    <source>
        <dbReference type="SAM" id="Phobius"/>
    </source>
</evidence>
<keyword evidence="3" id="KW-0597">Phosphoprotein</keyword>
<proteinExistence type="predicted"/>
<feature type="transmembrane region" description="Helical" evidence="8">
    <location>
        <begin position="296"/>
        <end position="319"/>
    </location>
</feature>
<comment type="caution">
    <text evidence="10">The sequence shown here is derived from an EMBL/GenBank/DDBJ whole genome shotgun (WGS) entry which is preliminary data.</text>
</comment>
<dbReference type="GO" id="GO:0005886">
    <property type="term" value="C:plasma membrane"/>
    <property type="evidence" value="ECO:0007669"/>
    <property type="project" value="UniProtKB-SubCell"/>
</dbReference>
<dbReference type="PANTHER" id="PTHR34220:SF7">
    <property type="entry name" value="SENSOR HISTIDINE KINASE YPDA"/>
    <property type="match status" value="1"/>
</dbReference>
<accession>W4QKL2</accession>
<dbReference type="Gene3D" id="1.10.8.500">
    <property type="entry name" value="HAMP domain in histidine kinase"/>
    <property type="match status" value="1"/>
</dbReference>
<evidence type="ECO:0000256" key="6">
    <source>
        <dbReference type="ARBA" id="ARBA00023136"/>
    </source>
</evidence>
<feature type="coiled-coil region" evidence="7">
    <location>
        <begin position="357"/>
        <end position="384"/>
    </location>
</feature>
<keyword evidence="11" id="KW-1185">Reference proteome</keyword>
<keyword evidence="4" id="KW-0808">Transferase</keyword>
<keyword evidence="7" id="KW-0175">Coiled coil</keyword>
<evidence type="ECO:0000313" key="11">
    <source>
        <dbReference type="Proteomes" id="UP000018895"/>
    </source>
</evidence>
<dbReference type="InterPro" id="IPR003660">
    <property type="entry name" value="HAMP_dom"/>
</dbReference>
<evidence type="ECO:0000256" key="1">
    <source>
        <dbReference type="ARBA" id="ARBA00004651"/>
    </source>
</evidence>
<evidence type="ECO:0000256" key="4">
    <source>
        <dbReference type="ARBA" id="ARBA00022679"/>
    </source>
</evidence>
<dbReference type="RefSeq" id="WP_035347084.1">
    <property type="nucleotide sequence ID" value="NZ_BAUU01000044.1"/>
</dbReference>
<dbReference type="CDD" id="cd06225">
    <property type="entry name" value="HAMP"/>
    <property type="match status" value="1"/>
</dbReference>
<organism evidence="10 11">
    <name type="scientific">Halalkalibacter hemicellulosilyticusJCM 9152</name>
    <dbReference type="NCBI Taxonomy" id="1236971"/>
    <lineage>
        <taxon>Bacteria</taxon>
        <taxon>Bacillati</taxon>
        <taxon>Bacillota</taxon>
        <taxon>Bacilli</taxon>
        <taxon>Bacillales</taxon>
        <taxon>Bacillaceae</taxon>
        <taxon>Halalkalibacter</taxon>
    </lineage>
</organism>
<dbReference type="Pfam" id="PF06580">
    <property type="entry name" value="His_kinase"/>
    <property type="match status" value="1"/>
</dbReference>
<keyword evidence="8" id="KW-0812">Transmembrane</keyword>
<dbReference type="Proteomes" id="UP000018895">
    <property type="component" value="Unassembled WGS sequence"/>
</dbReference>
<dbReference type="Gene3D" id="3.30.565.10">
    <property type="entry name" value="Histidine kinase-like ATPase, C-terminal domain"/>
    <property type="match status" value="1"/>
</dbReference>
<dbReference type="PROSITE" id="PS50885">
    <property type="entry name" value="HAMP"/>
    <property type="match status" value="1"/>
</dbReference>
<evidence type="ECO:0000259" key="9">
    <source>
        <dbReference type="PROSITE" id="PS50885"/>
    </source>
</evidence>
<feature type="domain" description="HAMP" evidence="9">
    <location>
        <begin position="317"/>
        <end position="369"/>
    </location>
</feature>
<dbReference type="InterPro" id="IPR010559">
    <property type="entry name" value="Sig_transdc_His_kin_internal"/>
</dbReference>
<protein>
    <submittedName>
        <fullName evidence="10">Two-component sensor histidine kinase</fullName>
    </submittedName>
</protein>
<keyword evidence="5 10" id="KW-0418">Kinase</keyword>
<evidence type="ECO:0000256" key="7">
    <source>
        <dbReference type="SAM" id="Coils"/>
    </source>
</evidence>
<sequence length="597" mass="68930">MLKKIIHKINNITLQRKLILSFIIVVFVPLLIVGVFLTHELRQISLNNVKEQSTSDMNRIQTRISEALLPAVYLSNQSLADEGLKDLVNREYETVFAVVDAYKNYPVFEHNIRFYNEISNIRLYTNNETMLNNWRFIPVDTEIVRHTWFQQTVEAKGMMRWEYTDHLNGRFDTNLSLTRYLNFQDDLYGVLVIDVNTDYLNWILSQEVLPTMIVNSDNQIVSSNKLDLIGRNLNEDTFSNKLIKGEIGIFEDTVFGESSQIMVEPIQFEYSTNQLRIVSVLPNSEIIADANRLSRLGFIIMFISSIIALILIYVFSHFITRRMLTLSKQITNVTEGNLSTEFKIAGKDEIGQLSSQFNKMTLSIQQLLKEVEAKNEEKRVLEKRQGEIKFKMLASQINPHFLFNTLETIRMKAHMRGEKDISLIVKLLGKLLRTSLEVGSSFVSLKQEMDMVKSYLDIQSFRFQERLEYELVIDETITNIQIPPLIIQPLVENAVIHGLENHAVGGKVIVEAKNQGEWIQINVIDNGVGFTAERRQRIIESLTSTDEEHRIGLRNVHERIILSFQQSEGLIIESERDKGTCVSFRIPRQSEGDLYDV</sequence>
<dbReference type="Gene3D" id="3.30.450.20">
    <property type="entry name" value="PAS domain"/>
    <property type="match status" value="1"/>
</dbReference>
<keyword evidence="2" id="KW-1003">Cell membrane</keyword>
<evidence type="ECO:0000256" key="5">
    <source>
        <dbReference type="ARBA" id="ARBA00022777"/>
    </source>
</evidence>
<dbReference type="InterPro" id="IPR036890">
    <property type="entry name" value="HATPase_C_sf"/>
</dbReference>
<gene>
    <name evidence="10" type="ORF">JCM9152_4209</name>
</gene>
<name>W4QKL2_9BACI</name>
<dbReference type="GO" id="GO:0000155">
    <property type="term" value="F:phosphorelay sensor kinase activity"/>
    <property type="evidence" value="ECO:0007669"/>
    <property type="project" value="InterPro"/>
</dbReference>
<dbReference type="EMBL" id="BAUU01000044">
    <property type="protein sequence ID" value="GAE32665.1"/>
    <property type="molecule type" value="Genomic_DNA"/>
</dbReference>
<evidence type="ECO:0000256" key="3">
    <source>
        <dbReference type="ARBA" id="ARBA00022553"/>
    </source>
</evidence>
<dbReference type="InterPro" id="IPR003594">
    <property type="entry name" value="HATPase_dom"/>
</dbReference>
<feature type="transmembrane region" description="Helical" evidence="8">
    <location>
        <begin position="18"/>
        <end position="37"/>
    </location>
</feature>
<dbReference type="OrthoDB" id="9776552at2"/>
<comment type="subcellular location">
    <subcellularLocation>
        <location evidence="1">Cell membrane</location>
        <topology evidence="1">Multi-pass membrane protein</topology>
    </subcellularLocation>
</comment>
<reference evidence="10" key="1">
    <citation type="journal article" date="2014" name="Genome Announc.">
        <title>Draft Genome Sequences of Three Alkaliphilic Bacillus Strains, Bacillus wakoensis JCM 9140T, Bacillus akibai JCM 9157T, and Bacillus hemicellulosilyticus JCM 9152T.</title>
        <authorList>
            <person name="Yuki M."/>
            <person name="Oshima K."/>
            <person name="Suda W."/>
            <person name="Oshida Y."/>
            <person name="Kitamura K."/>
            <person name="Iida T."/>
            <person name="Hattori M."/>
            <person name="Ohkuma M."/>
        </authorList>
    </citation>
    <scope>NUCLEOTIDE SEQUENCE [LARGE SCALE GENOMIC DNA]</scope>
    <source>
        <strain evidence="10">JCM 9152</strain>
    </source>
</reference>
<dbReference type="InterPro" id="IPR050640">
    <property type="entry name" value="Bact_2-comp_sensor_kinase"/>
</dbReference>
<dbReference type="SMART" id="SM00387">
    <property type="entry name" value="HATPase_c"/>
    <property type="match status" value="1"/>
</dbReference>
<dbReference type="PANTHER" id="PTHR34220">
    <property type="entry name" value="SENSOR HISTIDINE KINASE YPDA"/>
    <property type="match status" value="1"/>
</dbReference>
<keyword evidence="6 8" id="KW-0472">Membrane</keyword>
<dbReference type="AlphaFoldDB" id="W4QKL2"/>
<dbReference type="STRING" id="1236971.JCM9152_4209"/>
<evidence type="ECO:0000313" key="10">
    <source>
        <dbReference type="EMBL" id="GAE32665.1"/>
    </source>
</evidence>
<dbReference type="Pfam" id="PF02518">
    <property type="entry name" value="HATPase_c"/>
    <property type="match status" value="1"/>
</dbReference>
<dbReference type="SUPFAM" id="SSF55874">
    <property type="entry name" value="ATPase domain of HSP90 chaperone/DNA topoisomerase II/histidine kinase"/>
    <property type="match status" value="1"/>
</dbReference>
<evidence type="ECO:0000256" key="2">
    <source>
        <dbReference type="ARBA" id="ARBA00022475"/>
    </source>
</evidence>
<dbReference type="SMART" id="SM00304">
    <property type="entry name" value="HAMP"/>
    <property type="match status" value="1"/>
</dbReference>
<keyword evidence="8" id="KW-1133">Transmembrane helix</keyword>
<dbReference type="SUPFAM" id="SSF158472">
    <property type="entry name" value="HAMP domain-like"/>
    <property type="match status" value="1"/>
</dbReference>
<dbReference type="Pfam" id="PF00672">
    <property type="entry name" value="HAMP"/>
    <property type="match status" value="1"/>
</dbReference>